<dbReference type="InterPro" id="IPR041413">
    <property type="entry name" value="MLTR_LBD"/>
</dbReference>
<dbReference type="Pfam" id="PF13560">
    <property type="entry name" value="HTH_31"/>
    <property type="match status" value="1"/>
</dbReference>
<proteinExistence type="predicted"/>
<dbReference type="SMART" id="SM00530">
    <property type="entry name" value="HTH_XRE"/>
    <property type="match status" value="1"/>
</dbReference>
<dbReference type="SUPFAM" id="SSF47413">
    <property type="entry name" value="lambda repressor-like DNA-binding domains"/>
    <property type="match status" value="1"/>
</dbReference>
<dbReference type="EMBL" id="JACHIA010000001">
    <property type="protein sequence ID" value="MBB6068921.1"/>
    <property type="molecule type" value="Genomic_DNA"/>
</dbReference>
<evidence type="ECO:0000259" key="2">
    <source>
        <dbReference type="PROSITE" id="PS50943"/>
    </source>
</evidence>
<dbReference type="PANTHER" id="PTHR35010">
    <property type="entry name" value="BLL4672 PROTEIN-RELATED"/>
    <property type="match status" value="1"/>
</dbReference>
<dbReference type="Gene3D" id="3.30.450.180">
    <property type="match status" value="1"/>
</dbReference>
<dbReference type="AlphaFoldDB" id="A0A841GJN7"/>
<accession>A0A841GJN7</accession>
<keyword evidence="4" id="KW-1185">Reference proteome</keyword>
<dbReference type="Pfam" id="PF17765">
    <property type="entry name" value="MLTR_LBD"/>
    <property type="match status" value="1"/>
</dbReference>
<feature type="region of interest" description="Disordered" evidence="1">
    <location>
        <begin position="1"/>
        <end position="39"/>
    </location>
</feature>
<dbReference type="Gene3D" id="1.10.260.40">
    <property type="entry name" value="lambda repressor-like DNA-binding domains"/>
    <property type="match status" value="1"/>
</dbReference>
<dbReference type="InterPro" id="IPR010982">
    <property type="entry name" value="Lambda_DNA-bd_dom_sf"/>
</dbReference>
<evidence type="ECO:0000313" key="3">
    <source>
        <dbReference type="EMBL" id="MBB6068921.1"/>
    </source>
</evidence>
<evidence type="ECO:0000256" key="1">
    <source>
        <dbReference type="SAM" id="MobiDB-lite"/>
    </source>
</evidence>
<dbReference type="PANTHER" id="PTHR35010:SF2">
    <property type="entry name" value="BLL4672 PROTEIN"/>
    <property type="match status" value="1"/>
</dbReference>
<dbReference type="RefSeq" id="WP_170031420.1">
    <property type="nucleotide sequence ID" value="NZ_JABDTL010000001.1"/>
</dbReference>
<gene>
    <name evidence="3" type="ORF">HNQ61_000532</name>
</gene>
<protein>
    <submittedName>
        <fullName evidence="3">Transcriptional regulator with XRE-family HTH domain</fullName>
    </submittedName>
</protein>
<name>A0A841GJN7_9BACT</name>
<sequence>MPANTLPDSASLGGFLRDRRARVQPGPGAGTRRRTPGLRREEVAARAGVSVTWYTWLEQGRGGPPSSEVLERLAGALELDDVGREVLFLLAQHRPPPLTQTAAPAVTPALQRVLDALPTSPAYVKTPAWDIVAWNAAAVAVLADYALLRPAERNVLRRLFGTPGARDRLPDWEEDARFALAAFRVDAARAGGSPEAAALAAELRETSADFRRLWAENEMRTHGVGLKRLHHPAAGLLTLEYSAFAVDGGEGLSMVVFTPASPADEQAIARLLADQPRAA</sequence>
<evidence type="ECO:0000313" key="4">
    <source>
        <dbReference type="Proteomes" id="UP000582837"/>
    </source>
</evidence>
<dbReference type="InterPro" id="IPR001387">
    <property type="entry name" value="Cro/C1-type_HTH"/>
</dbReference>
<feature type="domain" description="HTH cro/C1-type" evidence="2">
    <location>
        <begin position="37"/>
        <end position="82"/>
    </location>
</feature>
<dbReference type="PROSITE" id="PS50943">
    <property type="entry name" value="HTH_CROC1"/>
    <property type="match status" value="1"/>
</dbReference>
<dbReference type="GO" id="GO:0003677">
    <property type="term" value="F:DNA binding"/>
    <property type="evidence" value="ECO:0007669"/>
    <property type="project" value="InterPro"/>
</dbReference>
<dbReference type="Proteomes" id="UP000582837">
    <property type="component" value="Unassembled WGS sequence"/>
</dbReference>
<dbReference type="CDD" id="cd00093">
    <property type="entry name" value="HTH_XRE"/>
    <property type="match status" value="1"/>
</dbReference>
<reference evidence="3 4" key="1">
    <citation type="submission" date="2020-08" db="EMBL/GenBank/DDBJ databases">
        <title>Genomic Encyclopedia of Type Strains, Phase IV (KMG-IV): sequencing the most valuable type-strain genomes for metagenomic binning, comparative biology and taxonomic classification.</title>
        <authorList>
            <person name="Goeker M."/>
        </authorList>
    </citation>
    <scope>NUCLEOTIDE SEQUENCE [LARGE SCALE GENOMIC DNA]</scope>
    <source>
        <strain evidence="3 4">DSM 29007</strain>
    </source>
</reference>
<organism evidence="3 4">
    <name type="scientific">Longimicrobium terrae</name>
    <dbReference type="NCBI Taxonomy" id="1639882"/>
    <lineage>
        <taxon>Bacteria</taxon>
        <taxon>Pseudomonadati</taxon>
        <taxon>Gemmatimonadota</taxon>
        <taxon>Longimicrobiia</taxon>
        <taxon>Longimicrobiales</taxon>
        <taxon>Longimicrobiaceae</taxon>
        <taxon>Longimicrobium</taxon>
    </lineage>
</organism>
<comment type="caution">
    <text evidence="3">The sequence shown here is derived from an EMBL/GenBank/DDBJ whole genome shotgun (WGS) entry which is preliminary data.</text>
</comment>